<comment type="caution">
    <text evidence="2">The sequence shown here is derived from an EMBL/GenBank/DDBJ whole genome shotgun (WGS) entry which is preliminary data.</text>
</comment>
<dbReference type="Pfam" id="PF08757">
    <property type="entry name" value="CotH"/>
    <property type="match status" value="1"/>
</dbReference>
<dbReference type="AlphaFoldDB" id="A0A8H7V3B3"/>
<evidence type="ECO:0000313" key="2">
    <source>
        <dbReference type="EMBL" id="KAG2205640.1"/>
    </source>
</evidence>
<dbReference type="InterPro" id="IPR014867">
    <property type="entry name" value="Spore_coat_CotH_CotH2/3/7"/>
</dbReference>
<accession>A0A8H7V3B3</accession>
<dbReference type="OrthoDB" id="10267127at2759"/>
<dbReference type="EMBL" id="JAEPRD010000035">
    <property type="protein sequence ID" value="KAG2205640.1"/>
    <property type="molecule type" value="Genomic_DNA"/>
</dbReference>
<name>A0A8H7V3B3_9FUNG</name>
<reference evidence="2" key="1">
    <citation type="submission" date="2020-12" db="EMBL/GenBank/DDBJ databases">
        <title>Metabolic potential, ecology and presence of endohyphal bacteria is reflected in genomic diversity of Mucoromycotina.</title>
        <authorList>
            <person name="Muszewska A."/>
            <person name="Okrasinska A."/>
            <person name="Steczkiewicz K."/>
            <person name="Drgas O."/>
            <person name="Orlowska M."/>
            <person name="Perlinska-Lenart U."/>
            <person name="Aleksandrzak-Piekarczyk T."/>
            <person name="Szatraj K."/>
            <person name="Zielenkiewicz U."/>
            <person name="Pilsyk S."/>
            <person name="Malc E."/>
            <person name="Mieczkowski P."/>
            <person name="Kruszewska J.S."/>
            <person name="Biernat P."/>
            <person name="Pawlowska J."/>
        </authorList>
    </citation>
    <scope>NUCLEOTIDE SEQUENCE</scope>
    <source>
        <strain evidence="2">WA0000017839</strain>
    </source>
</reference>
<gene>
    <name evidence="2" type="ORF">INT47_007996</name>
</gene>
<keyword evidence="3" id="KW-1185">Reference proteome</keyword>
<sequence>MKFLTLKQLFVSGLITVVAAGPTKNITFNVISLVPNNQTLGVIIDEKVYPLTKVNEASTLLHFGDAPSPSSGYKYAILQKDTNQVIESENFTRKNSPSKSTLNEYYGRSWNTYNNLTKLPLIMEPLPIINRIESNLHIDNEIPTVHFYGDQTQIDNIHNNQMEDIDVNLSMAYISPKDVKLYENVTISVSGMSTRQMSKLSYKFKLPKKQDLFGYRRIKLRAMSIDMSYMRDSLGYAIADSVGLPTTKHSYARVYINDEAVGLFGLVEHIKDEWVQNEFGNGSKKFKHGALYVADINVKQPNTSSATNMTKRDGAMDSILAGKNEIDNPKAVSSLLYLGNNISDYSLGQYAVKSDPSVGTANYTRIMDFAKFISEQPTVPVNDSAAAIWEEKIDVDSFLRGLALEIVISDMDGYFGMSNNYMLYDDIKNERLVLSEQDLDLTMGVSTFNISVMHGGNYTQFPGFTARPLTSRLFQVPKFKKQFENYLIKMTKELVNPVVLGPRIDQLFGMLSEDVSWDLALPRLGKSLMPDFVSILFGNGSDYTSFTNSPFHFAVYGPTMLNISMALTEWLPLRSSNLLSFFNETISQ</sequence>
<keyword evidence="1" id="KW-0732">Signal</keyword>
<evidence type="ECO:0000313" key="3">
    <source>
        <dbReference type="Proteomes" id="UP000603453"/>
    </source>
</evidence>
<dbReference type="PANTHER" id="PTHR40050:SF1">
    <property type="entry name" value="INNER SPORE COAT PROTEIN H"/>
    <property type="match status" value="1"/>
</dbReference>
<dbReference type="Proteomes" id="UP000603453">
    <property type="component" value="Unassembled WGS sequence"/>
</dbReference>
<proteinExistence type="predicted"/>
<organism evidence="2 3">
    <name type="scientific">Mucor saturninus</name>
    <dbReference type="NCBI Taxonomy" id="64648"/>
    <lineage>
        <taxon>Eukaryota</taxon>
        <taxon>Fungi</taxon>
        <taxon>Fungi incertae sedis</taxon>
        <taxon>Mucoromycota</taxon>
        <taxon>Mucoromycotina</taxon>
        <taxon>Mucoromycetes</taxon>
        <taxon>Mucorales</taxon>
        <taxon>Mucorineae</taxon>
        <taxon>Mucoraceae</taxon>
        <taxon>Mucor</taxon>
    </lineage>
</organism>
<evidence type="ECO:0000256" key="1">
    <source>
        <dbReference type="SAM" id="SignalP"/>
    </source>
</evidence>
<dbReference type="PANTHER" id="PTHR40050">
    <property type="entry name" value="INNER SPORE COAT PROTEIN H"/>
    <property type="match status" value="1"/>
</dbReference>
<feature type="chain" id="PRO_5034551602" evidence="1">
    <location>
        <begin position="21"/>
        <end position="588"/>
    </location>
</feature>
<protein>
    <submittedName>
        <fullName evidence="2">Uncharacterized protein</fullName>
    </submittedName>
</protein>
<feature type="signal peptide" evidence="1">
    <location>
        <begin position="1"/>
        <end position="20"/>
    </location>
</feature>